<reference evidence="2" key="1">
    <citation type="submission" date="2020-03" db="EMBL/GenBank/DDBJ databases">
        <title>The deep terrestrial virosphere.</title>
        <authorList>
            <person name="Holmfeldt K."/>
            <person name="Nilsson E."/>
            <person name="Simone D."/>
            <person name="Lopez-Fernandez M."/>
            <person name="Wu X."/>
            <person name="de Brujin I."/>
            <person name="Lundin D."/>
            <person name="Andersson A."/>
            <person name="Bertilsson S."/>
            <person name="Dopson M."/>
        </authorList>
    </citation>
    <scope>NUCLEOTIDE SEQUENCE</scope>
    <source>
        <strain evidence="2">MM415A00259</strain>
        <strain evidence="1">MM415B00452</strain>
    </source>
</reference>
<sequence length="71" mass="7978">MGDFTVEEIIALKKQAILSDKYDERNTLQDQKTAEILAVKQTASQKIDAINAIYNPQIEIINSSIEQIKNA</sequence>
<protein>
    <submittedName>
        <fullName evidence="2">Uncharacterized protein</fullName>
    </submittedName>
</protein>
<organism evidence="2">
    <name type="scientific">viral metagenome</name>
    <dbReference type="NCBI Taxonomy" id="1070528"/>
    <lineage>
        <taxon>unclassified sequences</taxon>
        <taxon>metagenomes</taxon>
        <taxon>organismal metagenomes</taxon>
    </lineage>
</organism>
<evidence type="ECO:0000313" key="2">
    <source>
        <dbReference type="EMBL" id="QJA83680.1"/>
    </source>
</evidence>
<evidence type="ECO:0000313" key="1">
    <source>
        <dbReference type="EMBL" id="QJA64962.1"/>
    </source>
</evidence>
<dbReference type="EMBL" id="MT141529">
    <property type="protein sequence ID" value="QJA64962.1"/>
    <property type="molecule type" value="Genomic_DNA"/>
</dbReference>
<accession>A0A6M3KPJ6</accession>
<dbReference type="AlphaFoldDB" id="A0A6M3KPJ6"/>
<dbReference type="EMBL" id="MT142516">
    <property type="protein sequence ID" value="QJA83680.1"/>
    <property type="molecule type" value="Genomic_DNA"/>
</dbReference>
<gene>
    <name evidence="2" type="ORF">MM415A00259_0005</name>
    <name evidence="1" type="ORF">MM415B00452_0063</name>
</gene>
<name>A0A6M3KPJ6_9ZZZZ</name>
<proteinExistence type="predicted"/>